<evidence type="ECO:0000256" key="1">
    <source>
        <dbReference type="SAM" id="MobiDB-lite"/>
    </source>
</evidence>
<feature type="domain" description="DUF732" evidence="3">
    <location>
        <begin position="101"/>
        <end position="172"/>
    </location>
</feature>
<keyword evidence="2" id="KW-0812">Transmembrane</keyword>
<keyword evidence="2" id="KW-0472">Membrane</keyword>
<dbReference type="EMBL" id="JBBPIX010000001">
    <property type="protein sequence ID" value="MEK6462747.1"/>
    <property type="molecule type" value="Genomic_DNA"/>
</dbReference>
<dbReference type="InterPro" id="IPR007969">
    <property type="entry name" value="DUF732"/>
</dbReference>
<reference evidence="4 5" key="1">
    <citation type="submission" date="2024-03" db="EMBL/GenBank/DDBJ databases">
        <title>Draft genome sequence of Pseudonocardia carboxydivorans JCM 14827.</title>
        <authorList>
            <person name="Duangmal K."/>
        </authorList>
    </citation>
    <scope>NUCLEOTIDE SEQUENCE [LARGE SCALE GENOMIC DNA]</scope>
    <source>
        <strain evidence="4 5">JCM 14827</strain>
    </source>
</reference>
<dbReference type="Proteomes" id="UP001367513">
    <property type="component" value="Unassembled WGS sequence"/>
</dbReference>
<dbReference type="RefSeq" id="WP_345645594.1">
    <property type="nucleotide sequence ID" value="NZ_BAAAOD010000047.1"/>
</dbReference>
<accession>A0ABU9A9R2</accession>
<evidence type="ECO:0000313" key="4">
    <source>
        <dbReference type="EMBL" id="MEK6462747.1"/>
    </source>
</evidence>
<feature type="transmembrane region" description="Helical" evidence="2">
    <location>
        <begin position="57"/>
        <end position="77"/>
    </location>
</feature>
<sequence>MDRQTWATMTPEQQAEWARFQQWQSQQQRATTATQIPAPRTPAPAGAAPARSKNRRIWPWVAVTSVLALAAITGVALSATSAPSDIAVAEPAAAAPAATPEQAYLADILDTPGLTSSMSDQDTIAIGRGACEVMAYQSYSRDDLVAEFGATKFGPQVAGVMIDAAHRNLCPQYTFPLVSSAAPVQAGSSSASMPAGPVTSASDGTYEVGVDLEAGRYKTTGPVPGARSCYQARLSDDSGDSSSILSNDLTDGPSSVTVADGEFIKFNGGCTWTKQQ</sequence>
<dbReference type="Pfam" id="PF05305">
    <property type="entry name" value="DUF732"/>
    <property type="match status" value="1"/>
</dbReference>
<comment type="caution">
    <text evidence="4">The sequence shown here is derived from an EMBL/GenBank/DDBJ whole genome shotgun (WGS) entry which is preliminary data.</text>
</comment>
<keyword evidence="5" id="KW-1185">Reference proteome</keyword>
<protein>
    <submittedName>
        <fullName evidence="4">DUF732 domain-containing protein</fullName>
    </submittedName>
</protein>
<proteinExistence type="predicted"/>
<gene>
    <name evidence="4" type="ORF">WG925_03245</name>
</gene>
<evidence type="ECO:0000313" key="5">
    <source>
        <dbReference type="Proteomes" id="UP001367513"/>
    </source>
</evidence>
<keyword evidence="2" id="KW-1133">Transmembrane helix</keyword>
<name>A0ABU9A9R2_PSEA5</name>
<evidence type="ECO:0000259" key="3">
    <source>
        <dbReference type="Pfam" id="PF05305"/>
    </source>
</evidence>
<feature type="region of interest" description="Disordered" evidence="1">
    <location>
        <begin position="23"/>
        <end position="51"/>
    </location>
</feature>
<feature type="compositionally biased region" description="Low complexity" evidence="1">
    <location>
        <begin position="23"/>
        <end position="50"/>
    </location>
</feature>
<organism evidence="4 5">
    <name type="scientific">Pseudonocardia alni subsp. carboxydivorans</name>
    <dbReference type="NCBI Taxonomy" id="415010"/>
    <lineage>
        <taxon>Bacteria</taxon>
        <taxon>Bacillati</taxon>
        <taxon>Actinomycetota</taxon>
        <taxon>Actinomycetes</taxon>
        <taxon>Pseudonocardiales</taxon>
        <taxon>Pseudonocardiaceae</taxon>
        <taxon>Pseudonocardia</taxon>
    </lineage>
</organism>
<evidence type="ECO:0000256" key="2">
    <source>
        <dbReference type="SAM" id="Phobius"/>
    </source>
</evidence>